<name>A0A1G1KRH3_9BACT</name>
<evidence type="ECO:0000313" key="1">
    <source>
        <dbReference type="EMBL" id="OGW95554.1"/>
    </source>
</evidence>
<protein>
    <submittedName>
        <fullName evidence="1">Uncharacterized protein</fullName>
    </submittedName>
</protein>
<dbReference type="AlphaFoldDB" id="A0A1G1KRH3"/>
<proteinExistence type="predicted"/>
<dbReference type="EMBL" id="MHFR01000060">
    <property type="protein sequence ID" value="OGW95554.1"/>
    <property type="molecule type" value="Genomic_DNA"/>
</dbReference>
<dbReference type="Proteomes" id="UP000178187">
    <property type="component" value="Unassembled WGS sequence"/>
</dbReference>
<comment type="caution">
    <text evidence="1">The sequence shown here is derived from an EMBL/GenBank/DDBJ whole genome shotgun (WGS) entry which is preliminary data.</text>
</comment>
<accession>A0A1G1KRH3</accession>
<sequence>MLNPKESISYGAPAGKLFRLKKALQYIQQVIYEHCARELDSLSFSRVLAISRADEMRGQIDPFCAAYPIFNDLIEYLKQIAESREAQICAQSRIEEIKTYFDLARISYR</sequence>
<reference evidence="1 2" key="1">
    <citation type="journal article" date="2016" name="Nat. Commun.">
        <title>Thousands of microbial genomes shed light on interconnected biogeochemical processes in an aquifer system.</title>
        <authorList>
            <person name="Anantharaman K."/>
            <person name="Brown C.T."/>
            <person name="Hug L.A."/>
            <person name="Sharon I."/>
            <person name="Castelle C.J."/>
            <person name="Probst A.J."/>
            <person name="Thomas B.C."/>
            <person name="Singh A."/>
            <person name="Wilkins M.J."/>
            <person name="Karaoz U."/>
            <person name="Brodie E.L."/>
            <person name="Williams K.H."/>
            <person name="Hubbard S.S."/>
            <person name="Banfield J.F."/>
        </authorList>
    </citation>
    <scope>NUCLEOTIDE SEQUENCE [LARGE SCALE GENOMIC DNA]</scope>
</reference>
<gene>
    <name evidence="1" type="ORF">A3G33_11140</name>
</gene>
<organism evidence="1 2">
    <name type="scientific">Candidatus Danuiimicrobium aquiferis</name>
    <dbReference type="NCBI Taxonomy" id="1801832"/>
    <lineage>
        <taxon>Bacteria</taxon>
        <taxon>Pseudomonadati</taxon>
        <taxon>Candidatus Omnitrophota</taxon>
        <taxon>Candidatus Danuiimicrobium</taxon>
    </lineage>
</organism>
<evidence type="ECO:0000313" key="2">
    <source>
        <dbReference type="Proteomes" id="UP000178187"/>
    </source>
</evidence>